<dbReference type="Proteomes" id="UP000001021">
    <property type="component" value="Chromosome"/>
</dbReference>
<dbReference type="HOGENOM" id="CLU_2787239_0_0_5"/>
<reference evidence="1 2" key="1">
    <citation type="journal article" date="2006" name="J. Bacteriol.">
        <title>Comparative genomic analysis of three strains of Ehrlichia ruminantium reveals an active process of genome size plasticity.</title>
        <authorList>
            <person name="Frutos R."/>
            <person name="Viari A."/>
            <person name="Ferraz C."/>
            <person name="Morgat A."/>
            <person name="Eychenie S."/>
            <person name="Kandassami Y."/>
            <person name="Chantal I."/>
            <person name="Bensaid A."/>
            <person name="Coissac E."/>
            <person name="Vachiery N."/>
            <person name="Demaille J."/>
            <person name="Martinez D."/>
        </authorList>
    </citation>
    <scope>NUCLEOTIDE SEQUENCE [LARGE SCALE GENOMIC DNA]</scope>
    <source>
        <strain evidence="1 2">Welgevonden</strain>
    </source>
</reference>
<proteinExistence type="predicted"/>
<gene>
    <name evidence="1" type="ordered locus">ERWE_CDS_08140</name>
</gene>
<keyword evidence="2" id="KW-1185">Reference proteome</keyword>
<evidence type="ECO:0000313" key="2">
    <source>
        <dbReference type="Proteomes" id="UP000001021"/>
    </source>
</evidence>
<dbReference type="KEGG" id="erw:ERWE_CDS_08140"/>
<organism evidence="1 2">
    <name type="scientific">Ehrlichia ruminantium (strain Welgevonden)</name>
    <dbReference type="NCBI Taxonomy" id="254945"/>
    <lineage>
        <taxon>Bacteria</taxon>
        <taxon>Pseudomonadati</taxon>
        <taxon>Pseudomonadota</taxon>
        <taxon>Alphaproteobacteria</taxon>
        <taxon>Rickettsiales</taxon>
        <taxon>Anaplasmataceae</taxon>
        <taxon>Ehrlichia</taxon>
    </lineage>
</organism>
<protein>
    <submittedName>
        <fullName evidence="1">Uncharacterized protein</fullName>
    </submittedName>
</protein>
<name>A0A0H3M975_EHRRW</name>
<evidence type="ECO:0000313" key="1">
    <source>
        <dbReference type="EMBL" id="CAI27308.1"/>
    </source>
</evidence>
<sequence length="68" mass="8308">MANNYINDYQRPLEEHSHTTIYFYTSQHITNTDKLEHEYQDNKLERIITYFHIQTINIDISILLHSLR</sequence>
<dbReference type="EMBL" id="CR925678">
    <property type="protein sequence ID" value="CAI27308.1"/>
    <property type="molecule type" value="Genomic_DNA"/>
</dbReference>
<dbReference type="RefSeq" id="WP_011256169.1">
    <property type="nucleotide sequence ID" value="NC_005295.2"/>
</dbReference>
<dbReference type="AlphaFoldDB" id="A0A0H3M975"/>
<dbReference type="GeneID" id="33058257"/>
<accession>A0A0H3M975</accession>